<name>A0A090X0T2_9FLAO</name>
<feature type="region of interest" description="Disordered" evidence="2">
    <location>
        <begin position="16"/>
        <end position="74"/>
    </location>
</feature>
<proteinExistence type="predicted"/>
<feature type="compositionally biased region" description="Basic and acidic residues" evidence="2">
    <location>
        <begin position="26"/>
        <end position="62"/>
    </location>
</feature>
<dbReference type="STRING" id="221126.SAMN04489722_11627"/>
<sequence>MVQFFLHLIKKRKSVNKRKASAATSESDKERFRANRVASEKVKTERKAQFEAEAKAKEEAKQLAEAPSETEEVADIEEKQAEVEEVTEEVEVDANAEELAKAQQEADAKAKAEELARAQQAADAKAKAEELARAQQAADAKAKADELAKAQQAADAKAKAEELAKADAVAKNQIENSSRAEEIVEAIGNAPMDVATQSMIDLTKLTDESKIIQEDLLSRLNEKMASKQKDLDELKQENDLRDQGIVSAPKPFKSVTAENAALEALKADVENVITNRDEKIKEIEKLYNERRKKVKSKQDPVNVIYLDAIELLYKEQQEAKRAQERLVSTLEDIKIATDIERKRRIKKANYDNEDDRYNKDRAALNYIKESTAVSAEPLTESDFDFGDVQSNIQIVKNVAKAESGYYMVIAVHADEAQRDAFLTKAVAAGQSNIDFFYDVTSSKYFIYSQKFDYIETASRALKNKNNAPYNSKMSMVRIEN</sequence>
<reference evidence="3 4" key="1">
    <citation type="journal article" date="2014" name="Genome Announc.">
        <title>Draft Genome Sequences of Marine Flavobacterium Algibacter lectus Strains SS8 and NR4.</title>
        <authorList>
            <person name="Takatani N."/>
            <person name="Nakanishi M."/>
            <person name="Meirelles P."/>
            <person name="Mino S."/>
            <person name="Suda W."/>
            <person name="Oshima K."/>
            <person name="Hattori M."/>
            <person name="Ohkuma M."/>
            <person name="Hosokawa M."/>
            <person name="Miyashita K."/>
            <person name="Thompson F.L."/>
            <person name="Niwa A."/>
            <person name="Sawabe T."/>
            <person name="Sawabe T."/>
        </authorList>
    </citation>
    <scope>NUCLEOTIDE SEQUENCE [LARGE SCALE GENOMIC DNA]</scope>
    <source>
        <strain evidence="4">JCM19274</strain>
    </source>
</reference>
<gene>
    <name evidence="3" type="ORF">JCM19274_2445</name>
</gene>
<feature type="coiled-coil region" evidence="1">
    <location>
        <begin position="262"/>
        <end position="326"/>
    </location>
</feature>
<dbReference type="RefSeq" id="WP_052416299.1">
    <property type="nucleotide sequence ID" value="NZ_BBNU01000015.1"/>
</dbReference>
<evidence type="ECO:0000256" key="2">
    <source>
        <dbReference type="SAM" id="MobiDB-lite"/>
    </source>
</evidence>
<evidence type="ECO:0000313" key="3">
    <source>
        <dbReference type="EMBL" id="GAL81369.1"/>
    </source>
</evidence>
<organism evidence="3 4">
    <name type="scientific">Algibacter lectus</name>
    <dbReference type="NCBI Taxonomy" id="221126"/>
    <lineage>
        <taxon>Bacteria</taxon>
        <taxon>Pseudomonadati</taxon>
        <taxon>Bacteroidota</taxon>
        <taxon>Flavobacteriia</taxon>
        <taxon>Flavobacteriales</taxon>
        <taxon>Flavobacteriaceae</taxon>
        <taxon>Algibacter</taxon>
    </lineage>
</organism>
<evidence type="ECO:0000256" key="1">
    <source>
        <dbReference type="SAM" id="Coils"/>
    </source>
</evidence>
<accession>A0A090X0T2</accession>
<dbReference type="Proteomes" id="UP000029643">
    <property type="component" value="Unassembled WGS sequence"/>
</dbReference>
<evidence type="ECO:0000313" key="4">
    <source>
        <dbReference type="Proteomes" id="UP000029643"/>
    </source>
</evidence>
<keyword evidence="1" id="KW-0175">Coiled coil</keyword>
<comment type="caution">
    <text evidence="3">The sequence shown here is derived from an EMBL/GenBank/DDBJ whole genome shotgun (WGS) entry which is preliminary data.</text>
</comment>
<dbReference type="EMBL" id="BBNU01000015">
    <property type="protein sequence ID" value="GAL81369.1"/>
    <property type="molecule type" value="Genomic_DNA"/>
</dbReference>
<protein>
    <submittedName>
        <fullName evidence="3">TolA protein</fullName>
    </submittedName>
</protein>
<dbReference type="AlphaFoldDB" id="A0A090X0T2"/>